<dbReference type="Proteomes" id="UP000236305">
    <property type="component" value="Unassembled WGS sequence"/>
</dbReference>
<proteinExistence type="predicted"/>
<reference evidence="1 2" key="1">
    <citation type="submission" date="2017-12" db="EMBL/GenBank/DDBJ databases">
        <title>Comparative genomics yields insights into virulence evolution of Verticillium dahliae.</title>
        <authorList>
            <person name="Fan R."/>
            <person name="Armitage A.D."/>
            <person name="Cascant-Lopez E."/>
            <person name="Sobczyk M."/>
            <person name="Cockerton H.M."/>
            <person name="Harrison R.J."/>
        </authorList>
    </citation>
    <scope>NUCLEOTIDE SEQUENCE [LARGE SCALE GENOMIC DNA]</scope>
    <source>
        <strain evidence="1 2">12008</strain>
    </source>
</reference>
<dbReference type="AlphaFoldDB" id="A0AA44WCM3"/>
<sequence length="55" mass="6089">MFAMFAMFAMTQPFEQHSPFIRTSHGHASSTEGGRVETTCWNGGVFVEEHSPGKV</sequence>
<comment type="caution">
    <text evidence="1">The sequence shown here is derived from an EMBL/GenBank/DDBJ whole genome shotgun (WGS) entry which is preliminary data.</text>
</comment>
<accession>A0AA44WCM3</accession>
<dbReference type="EMBL" id="MPSH01000028">
    <property type="protein sequence ID" value="PNH29187.1"/>
    <property type="molecule type" value="Genomic_DNA"/>
</dbReference>
<name>A0AA44WCM3_VERDA</name>
<evidence type="ECO:0000313" key="1">
    <source>
        <dbReference type="EMBL" id="PNH29187.1"/>
    </source>
</evidence>
<organism evidence="1 2">
    <name type="scientific">Verticillium dahliae</name>
    <name type="common">Verticillium wilt</name>
    <dbReference type="NCBI Taxonomy" id="27337"/>
    <lineage>
        <taxon>Eukaryota</taxon>
        <taxon>Fungi</taxon>
        <taxon>Dikarya</taxon>
        <taxon>Ascomycota</taxon>
        <taxon>Pezizomycotina</taxon>
        <taxon>Sordariomycetes</taxon>
        <taxon>Hypocreomycetidae</taxon>
        <taxon>Glomerellales</taxon>
        <taxon>Plectosphaerellaceae</taxon>
        <taxon>Verticillium</taxon>
    </lineage>
</organism>
<protein>
    <submittedName>
        <fullName evidence="1">Uncharacterized protein</fullName>
    </submittedName>
</protein>
<evidence type="ECO:0000313" key="2">
    <source>
        <dbReference type="Proteomes" id="UP000236305"/>
    </source>
</evidence>
<gene>
    <name evidence="1" type="ORF">BJF96_g7458</name>
</gene>